<dbReference type="Proteomes" id="UP000008229">
    <property type="component" value="Chromosome"/>
</dbReference>
<dbReference type="HOGENOM" id="CLU_1335647_0_0_11"/>
<dbReference type="OrthoDB" id="5244409at2"/>
<gene>
    <name evidence="1" type="ordered locus">Cwoe_4472</name>
</gene>
<keyword evidence="2" id="KW-1185">Reference proteome</keyword>
<name>D3F7Z1_CONWI</name>
<proteinExistence type="predicted"/>
<sequence>MSGRRRAQLVDRDVLGRVGFTDHAIERFAERAGLDTAQRRAVEPIARDLLMQEGRVVGTPPAWYRSSNTADGYLQTGDWLLFVCRASRRRASAYDVVTVLCNGDSTTWSRALDRRLIYTPPPLPAAPAPRRRRVGWAGSIVAGLRLRRERGGIGRLEAIRQAHRERRHAASAAGLEADRAAYDAARRRHREARERARERHVRMWG</sequence>
<reference evidence="1 2" key="1">
    <citation type="journal article" date="2010" name="Stand. Genomic Sci.">
        <title>Complete genome sequence of Conexibacter woesei type strain (ID131577).</title>
        <authorList>
            <person name="Pukall R."/>
            <person name="Lapidus A."/>
            <person name="Glavina Del Rio T."/>
            <person name="Copeland A."/>
            <person name="Tice H."/>
            <person name="Cheng J.-F."/>
            <person name="Lucas S."/>
            <person name="Chen F."/>
            <person name="Nolan M."/>
            <person name="Bruce D."/>
            <person name="Goodwin L."/>
            <person name="Pitluck S."/>
            <person name="Mavromatis K."/>
            <person name="Ivanova N."/>
            <person name="Ovchinnikova G."/>
            <person name="Pati A."/>
            <person name="Chen A."/>
            <person name="Palaniappan K."/>
            <person name="Land M."/>
            <person name="Hauser L."/>
            <person name="Chang Y.-J."/>
            <person name="Jeffries C.D."/>
            <person name="Chain P."/>
            <person name="Meincke L."/>
            <person name="Sims D."/>
            <person name="Brettin T."/>
            <person name="Detter J.C."/>
            <person name="Rohde M."/>
            <person name="Goeker M."/>
            <person name="Bristow J."/>
            <person name="Eisen J.A."/>
            <person name="Markowitz V."/>
            <person name="Kyrpides N.C."/>
            <person name="Klenk H.-P."/>
            <person name="Hugenholtz P."/>
        </authorList>
    </citation>
    <scope>NUCLEOTIDE SEQUENCE [LARGE SCALE GENOMIC DNA]</scope>
    <source>
        <strain evidence="2">DSM 14684 / CIP 108061 / JCM 11494 / NBRC 100937 / ID131577</strain>
    </source>
</reference>
<accession>D3F7Z1</accession>
<dbReference type="KEGG" id="cwo:Cwoe_4472"/>
<protein>
    <submittedName>
        <fullName evidence="1">Uncharacterized protein</fullName>
    </submittedName>
</protein>
<evidence type="ECO:0000313" key="2">
    <source>
        <dbReference type="Proteomes" id="UP000008229"/>
    </source>
</evidence>
<dbReference type="EMBL" id="CP001854">
    <property type="protein sequence ID" value="ADB52885.1"/>
    <property type="molecule type" value="Genomic_DNA"/>
</dbReference>
<dbReference type="STRING" id="469383.Cwoe_4472"/>
<dbReference type="RefSeq" id="WP_012935936.1">
    <property type="nucleotide sequence ID" value="NC_013739.1"/>
</dbReference>
<reference evidence="2" key="2">
    <citation type="submission" date="2010-01" db="EMBL/GenBank/DDBJ databases">
        <title>The complete genome of Conexibacter woesei DSM 14684.</title>
        <authorList>
            <consortium name="US DOE Joint Genome Institute (JGI-PGF)"/>
            <person name="Lucas S."/>
            <person name="Copeland A."/>
            <person name="Lapidus A."/>
            <person name="Glavina del Rio T."/>
            <person name="Dalin E."/>
            <person name="Tice H."/>
            <person name="Bruce D."/>
            <person name="Goodwin L."/>
            <person name="Pitluck S."/>
            <person name="Kyrpides N."/>
            <person name="Mavromatis K."/>
            <person name="Ivanova N."/>
            <person name="Mikhailova N."/>
            <person name="Chertkov O."/>
            <person name="Brettin T."/>
            <person name="Detter J.C."/>
            <person name="Han C."/>
            <person name="Larimer F."/>
            <person name="Land M."/>
            <person name="Hauser L."/>
            <person name="Markowitz V."/>
            <person name="Cheng J.-F."/>
            <person name="Hugenholtz P."/>
            <person name="Woyke T."/>
            <person name="Wu D."/>
            <person name="Pukall R."/>
            <person name="Steenblock K."/>
            <person name="Schneider S."/>
            <person name="Klenk H.-P."/>
            <person name="Eisen J.A."/>
        </authorList>
    </citation>
    <scope>NUCLEOTIDE SEQUENCE [LARGE SCALE GENOMIC DNA]</scope>
    <source>
        <strain evidence="2">DSM 14684 / CIP 108061 / JCM 11494 / NBRC 100937 / ID131577</strain>
    </source>
</reference>
<dbReference type="AlphaFoldDB" id="D3F7Z1"/>
<organism evidence="1 2">
    <name type="scientific">Conexibacter woesei (strain DSM 14684 / CCUG 47730 / CIP 108061 / JCM 11494 / NBRC 100937 / ID131577)</name>
    <dbReference type="NCBI Taxonomy" id="469383"/>
    <lineage>
        <taxon>Bacteria</taxon>
        <taxon>Bacillati</taxon>
        <taxon>Actinomycetota</taxon>
        <taxon>Thermoleophilia</taxon>
        <taxon>Solirubrobacterales</taxon>
        <taxon>Conexibacteraceae</taxon>
        <taxon>Conexibacter</taxon>
    </lineage>
</organism>
<dbReference type="eggNOG" id="ENOG503226S">
    <property type="taxonomic scope" value="Bacteria"/>
</dbReference>
<evidence type="ECO:0000313" key="1">
    <source>
        <dbReference type="EMBL" id="ADB52885.1"/>
    </source>
</evidence>